<name>A0A974NPM8_PERPY</name>
<feature type="domain" description="RDD" evidence="7">
    <location>
        <begin position="16"/>
        <end position="151"/>
    </location>
</feature>
<sequence length="158" mass="17275">MSKVAVNNYGNVSERYGGFWVRVAASIIDGIIISVPLSVLFIIYSFIMAPNEGTATDGEMVTMLLGYTVIYIIALVAIALYYILTTASKMQGTVGKKIMGLIVTDLNGNRLTFGRATGRYFATILSGMIFYIGYLMAAFTEKKQTLHDMIASTLVVKK</sequence>
<evidence type="ECO:0000256" key="2">
    <source>
        <dbReference type="ARBA" id="ARBA00022475"/>
    </source>
</evidence>
<keyword evidence="2" id="KW-1003">Cell membrane</keyword>
<comment type="subcellular location">
    <subcellularLocation>
        <location evidence="1">Cell membrane</location>
        <topology evidence="1">Multi-pass membrane protein</topology>
    </subcellularLocation>
</comment>
<gene>
    <name evidence="8" type="ORF">I6J18_07620</name>
</gene>
<feature type="transmembrane region" description="Helical" evidence="6">
    <location>
        <begin position="64"/>
        <end position="84"/>
    </location>
</feature>
<protein>
    <submittedName>
        <fullName evidence="8">RDD family protein</fullName>
    </submittedName>
</protein>
<dbReference type="Proteomes" id="UP000595254">
    <property type="component" value="Chromosome"/>
</dbReference>
<evidence type="ECO:0000313" key="9">
    <source>
        <dbReference type="Proteomes" id="UP000595254"/>
    </source>
</evidence>
<reference evidence="8 9" key="1">
    <citation type="submission" date="2021-01" db="EMBL/GenBank/DDBJ databases">
        <title>FDA dAtabase for Regulatory Grade micrObial Sequences (FDA-ARGOS): Supporting development and validation of Infectious Disease Dx tests.</title>
        <authorList>
            <person name="Nelson B."/>
            <person name="Plummer A."/>
            <person name="Tallon L."/>
            <person name="Sadzewicz L."/>
            <person name="Zhao X."/>
            <person name="Boylan J."/>
            <person name="Ott S."/>
            <person name="Bowen H."/>
            <person name="Vavikolanu K."/>
            <person name="Mehta A."/>
            <person name="Aluvathingal J."/>
            <person name="Nadendla S."/>
            <person name="Myers T."/>
            <person name="Yan Y."/>
            <person name="Sichtig H."/>
        </authorList>
    </citation>
    <scope>NUCLEOTIDE SEQUENCE [LARGE SCALE GENOMIC DNA]</scope>
    <source>
        <strain evidence="8 9">FDAARGOS_1161</strain>
    </source>
</reference>
<evidence type="ECO:0000256" key="6">
    <source>
        <dbReference type="SAM" id="Phobius"/>
    </source>
</evidence>
<dbReference type="InterPro" id="IPR010432">
    <property type="entry name" value="RDD"/>
</dbReference>
<evidence type="ECO:0000256" key="3">
    <source>
        <dbReference type="ARBA" id="ARBA00022692"/>
    </source>
</evidence>
<feature type="transmembrane region" description="Helical" evidence="6">
    <location>
        <begin position="120"/>
        <end position="139"/>
    </location>
</feature>
<evidence type="ECO:0000259" key="7">
    <source>
        <dbReference type="Pfam" id="PF06271"/>
    </source>
</evidence>
<dbReference type="PANTHER" id="PTHR36115">
    <property type="entry name" value="PROLINE-RICH ANTIGEN HOMOLOG-RELATED"/>
    <property type="match status" value="1"/>
</dbReference>
<dbReference type="RefSeq" id="WP_201648052.1">
    <property type="nucleotide sequence ID" value="NZ_CP068053.1"/>
</dbReference>
<keyword evidence="9" id="KW-1185">Reference proteome</keyword>
<dbReference type="InterPro" id="IPR051791">
    <property type="entry name" value="Pra-immunoreactive"/>
</dbReference>
<dbReference type="GO" id="GO:0005886">
    <property type="term" value="C:plasma membrane"/>
    <property type="evidence" value="ECO:0007669"/>
    <property type="project" value="UniProtKB-SubCell"/>
</dbReference>
<keyword evidence="5 6" id="KW-0472">Membrane</keyword>
<dbReference type="Pfam" id="PF06271">
    <property type="entry name" value="RDD"/>
    <property type="match status" value="1"/>
</dbReference>
<proteinExistence type="predicted"/>
<evidence type="ECO:0000256" key="4">
    <source>
        <dbReference type="ARBA" id="ARBA00022989"/>
    </source>
</evidence>
<evidence type="ECO:0000256" key="5">
    <source>
        <dbReference type="ARBA" id="ARBA00023136"/>
    </source>
</evidence>
<accession>A0A974NPM8</accession>
<dbReference type="PANTHER" id="PTHR36115:SF9">
    <property type="entry name" value="LMO1584 PROTEIN"/>
    <property type="match status" value="1"/>
</dbReference>
<evidence type="ECO:0000256" key="1">
    <source>
        <dbReference type="ARBA" id="ARBA00004651"/>
    </source>
</evidence>
<dbReference type="AlphaFoldDB" id="A0A974NPM8"/>
<dbReference type="EMBL" id="CP068053">
    <property type="protein sequence ID" value="QQT01715.1"/>
    <property type="molecule type" value="Genomic_DNA"/>
</dbReference>
<feature type="transmembrane region" description="Helical" evidence="6">
    <location>
        <begin position="20"/>
        <end position="44"/>
    </location>
</feature>
<dbReference type="KEGG" id="ppsr:I6J18_07620"/>
<evidence type="ECO:0000313" key="8">
    <source>
        <dbReference type="EMBL" id="QQT01715.1"/>
    </source>
</evidence>
<keyword evidence="3 6" id="KW-0812">Transmembrane</keyword>
<keyword evidence="4 6" id="KW-1133">Transmembrane helix</keyword>
<organism evidence="8 9">
    <name type="scientific">Peribacillus psychrosaccharolyticus</name>
    <name type="common">Bacillus psychrosaccharolyticus</name>
    <dbReference type="NCBI Taxonomy" id="1407"/>
    <lineage>
        <taxon>Bacteria</taxon>
        <taxon>Bacillati</taxon>
        <taxon>Bacillota</taxon>
        <taxon>Bacilli</taxon>
        <taxon>Bacillales</taxon>
        <taxon>Bacillaceae</taxon>
        <taxon>Peribacillus</taxon>
    </lineage>
</organism>